<keyword evidence="10 11" id="KW-0472">Membrane</keyword>
<dbReference type="OMA" id="MYEVLMV"/>
<evidence type="ECO:0000256" key="8">
    <source>
        <dbReference type="ARBA" id="ARBA00022989"/>
    </source>
</evidence>
<protein>
    <recommendedName>
        <fullName evidence="3 11">Protein-export membrane protein SecG</fullName>
    </recommendedName>
</protein>
<evidence type="ECO:0000256" key="6">
    <source>
        <dbReference type="ARBA" id="ARBA00022692"/>
    </source>
</evidence>
<evidence type="ECO:0000256" key="10">
    <source>
        <dbReference type="ARBA" id="ARBA00023136"/>
    </source>
</evidence>
<evidence type="ECO:0000313" key="13">
    <source>
        <dbReference type="Proteomes" id="UP000253728"/>
    </source>
</evidence>
<dbReference type="STRING" id="732.ADJ80_10345"/>
<evidence type="ECO:0000256" key="7">
    <source>
        <dbReference type="ARBA" id="ARBA00022927"/>
    </source>
</evidence>
<evidence type="ECO:0000313" key="12">
    <source>
        <dbReference type="EMBL" id="SSY93435.1"/>
    </source>
</evidence>
<comment type="caution">
    <text evidence="11">Lacks conserved residue(s) required for the propagation of feature annotation.</text>
</comment>
<organism evidence="12 13">
    <name type="scientific">Aggregatibacter aphrophilus</name>
    <name type="common">Haemophilus aphrophilus</name>
    <dbReference type="NCBI Taxonomy" id="732"/>
    <lineage>
        <taxon>Bacteria</taxon>
        <taxon>Pseudomonadati</taxon>
        <taxon>Pseudomonadota</taxon>
        <taxon>Gammaproteobacteria</taxon>
        <taxon>Pasteurellales</taxon>
        <taxon>Pasteurellaceae</taxon>
        <taxon>Aggregatibacter</taxon>
    </lineage>
</organism>
<dbReference type="AlphaFoldDB" id="A0A0K1N5M0"/>
<keyword evidence="9 11" id="KW-0811">Translocation</keyword>
<dbReference type="GO" id="GO:0015450">
    <property type="term" value="F:protein-transporting ATPase activity"/>
    <property type="evidence" value="ECO:0007669"/>
    <property type="project" value="UniProtKB-UniRule"/>
</dbReference>
<evidence type="ECO:0000256" key="11">
    <source>
        <dbReference type="RuleBase" id="RU365087"/>
    </source>
</evidence>
<dbReference type="GO" id="GO:0009306">
    <property type="term" value="P:protein secretion"/>
    <property type="evidence" value="ECO:0007669"/>
    <property type="project" value="UniProtKB-UniRule"/>
</dbReference>
<evidence type="ECO:0000256" key="2">
    <source>
        <dbReference type="ARBA" id="ARBA00008445"/>
    </source>
</evidence>
<accession>A0A0K1N5M0</accession>
<evidence type="ECO:0000256" key="3">
    <source>
        <dbReference type="ARBA" id="ARBA00017876"/>
    </source>
</evidence>
<comment type="similarity">
    <text evidence="2 11">Belongs to the SecG family.</text>
</comment>
<keyword evidence="8 11" id="KW-1133">Transmembrane helix</keyword>
<dbReference type="GeneID" id="49636424"/>
<dbReference type="PANTHER" id="PTHR34182">
    <property type="entry name" value="PROTEIN-EXPORT MEMBRANE PROTEIN SECG"/>
    <property type="match status" value="1"/>
</dbReference>
<dbReference type="Proteomes" id="UP000253728">
    <property type="component" value="Unassembled WGS sequence"/>
</dbReference>
<dbReference type="Pfam" id="PF03840">
    <property type="entry name" value="SecG"/>
    <property type="match status" value="1"/>
</dbReference>
<dbReference type="PRINTS" id="PR01651">
    <property type="entry name" value="SECGEXPORT"/>
</dbReference>
<dbReference type="GO" id="GO:0005886">
    <property type="term" value="C:plasma membrane"/>
    <property type="evidence" value="ECO:0007669"/>
    <property type="project" value="UniProtKB-SubCell"/>
</dbReference>
<name>A0A0K1N5M0_AGGAP</name>
<keyword evidence="4 11" id="KW-0813">Transport</keyword>
<dbReference type="EMBL" id="UFSP01000001">
    <property type="protein sequence ID" value="SSY93435.1"/>
    <property type="molecule type" value="Genomic_DNA"/>
</dbReference>
<dbReference type="PANTHER" id="PTHR34182:SF1">
    <property type="entry name" value="PROTEIN-EXPORT MEMBRANE PROTEIN SECG"/>
    <property type="match status" value="1"/>
</dbReference>
<keyword evidence="6 11" id="KW-0812">Transmembrane</keyword>
<keyword evidence="7 11" id="KW-0653">Protein transport</keyword>
<dbReference type="eggNOG" id="COG1314">
    <property type="taxonomic scope" value="Bacteria"/>
</dbReference>
<comment type="function">
    <text evidence="11">Involved in protein export. Participates in an early event of protein translocation.</text>
</comment>
<evidence type="ECO:0000256" key="9">
    <source>
        <dbReference type="ARBA" id="ARBA00023010"/>
    </source>
</evidence>
<evidence type="ECO:0000256" key="4">
    <source>
        <dbReference type="ARBA" id="ARBA00022448"/>
    </source>
</evidence>
<sequence>MYSALLIIYLVVSIALIAFILLQQGKGADAGASFGGGASGTVFGSAGAGNFLSRTTAVLATIFFIISIVIGNLNSHKNNVKQGAFDDLSGTAEQIQQQQQKAPAVLDTKNSDIPQQ</sequence>
<dbReference type="InterPro" id="IPR004692">
    <property type="entry name" value="SecG"/>
</dbReference>
<evidence type="ECO:0000256" key="1">
    <source>
        <dbReference type="ARBA" id="ARBA00004651"/>
    </source>
</evidence>
<gene>
    <name evidence="12" type="primary">secG</name>
    <name evidence="12" type="ORF">NCTC5908_00348</name>
</gene>
<dbReference type="GO" id="GO:0043952">
    <property type="term" value="P:protein transport by the Sec complex"/>
    <property type="evidence" value="ECO:0007669"/>
    <property type="project" value="TreeGrafter"/>
</dbReference>
<comment type="subcellular location">
    <subcellularLocation>
        <location evidence="1 11">Cell membrane</location>
        <topology evidence="1 11">Multi-pass membrane protein</topology>
    </subcellularLocation>
</comment>
<feature type="transmembrane region" description="Helical" evidence="11">
    <location>
        <begin position="51"/>
        <end position="73"/>
    </location>
</feature>
<keyword evidence="5 11" id="KW-1003">Cell membrane</keyword>
<dbReference type="GO" id="GO:0065002">
    <property type="term" value="P:intracellular protein transmembrane transport"/>
    <property type="evidence" value="ECO:0007669"/>
    <property type="project" value="TreeGrafter"/>
</dbReference>
<dbReference type="RefSeq" id="WP_005701057.1">
    <property type="nucleotide sequence ID" value="NZ_CAUTUO010000001.1"/>
</dbReference>
<dbReference type="KEGG" id="aaz:ADJ80_10345"/>
<proteinExistence type="inferred from homology"/>
<evidence type="ECO:0000256" key="5">
    <source>
        <dbReference type="ARBA" id="ARBA00022475"/>
    </source>
</evidence>
<reference evidence="12 13" key="1">
    <citation type="submission" date="2018-06" db="EMBL/GenBank/DDBJ databases">
        <authorList>
            <consortium name="Pathogen Informatics"/>
            <person name="Doyle S."/>
        </authorList>
    </citation>
    <scope>NUCLEOTIDE SEQUENCE [LARGE SCALE GENOMIC DNA]</scope>
    <source>
        <strain evidence="12 13">NCTC5908</strain>
    </source>
</reference>
<dbReference type="NCBIfam" id="TIGR00810">
    <property type="entry name" value="secG"/>
    <property type="match status" value="1"/>
</dbReference>